<accession>A0A6A4HYR5</accession>
<gene>
    <name evidence="1" type="ORF">BT96DRAFT_505953</name>
</gene>
<sequence>MTTLSATSDLTGTFPRVRARVPLFYSFAQPEPAYDYPVMDPTNIERNGSPAPLCSDWHVSLRELDRRQCMGTEKSQRKLPAFCTTIPNIWLFTTSVPTLGVL</sequence>
<reference evidence="1" key="1">
    <citation type="journal article" date="2019" name="Environ. Microbiol.">
        <title>Fungal ecological strategies reflected in gene transcription - a case study of two litter decomposers.</title>
        <authorList>
            <person name="Barbi F."/>
            <person name="Kohler A."/>
            <person name="Barry K."/>
            <person name="Baskaran P."/>
            <person name="Daum C."/>
            <person name="Fauchery L."/>
            <person name="Ihrmark K."/>
            <person name="Kuo A."/>
            <person name="LaButti K."/>
            <person name="Lipzen A."/>
            <person name="Morin E."/>
            <person name="Grigoriev I.V."/>
            <person name="Henrissat B."/>
            <person name="Lindahl B."/>
            <person name="Martin F."/>
        </authorList>
    </citation>
    <scope>NUCLEOTIDE SEQUENCE</scope>
    <source>
        <strain evidence="1">JB14</strain>
    </source>
</reference>
<dbReference type="AlphaFoldDB" id="A0A6A4HYR5"/>
<proteinExistence type="predicted"/>
<evidence type="ECO:0000313" key="2">
    <source>
        <dbReference type="Proteomes" id="UP000799118"/>
    </source>
</evidence>
<protein>
    <submittedName>
        <fullName evidence="1">Uncharacterized protein</fullName>
    </submittedName>
</protein>
<evidence type="ECO:0000313" key="1">
    <source>
        <dbReference type="EMBL" id="KAE9403161.1"/>
    </source>
</evidence>
<name>A0A6A4HYR5_9AGAR</name>
<organism evidence="1 2">
    <name type="scientific">Gymnopus androsaceus JB14</name>
    <dbReference type="NCBI Taxonomy" id="1447944"/>
    <lineage>
        <taxon>Eukaryota</taxon>
        <taxon>Fungi</taxon>
        <taxon>Dikarya</taxon>
        <taxon>Basidiomycota</taxon>
        <taxon>Agaricomycotina</taxon>
        <taxon>Agaricomycetes</taxon>
        <taxon>Agaricomycetidae</taxon>
        <taxon>Agaricales</taxon>
        <taxon>Marasmiineae</taxon>
        <taxon>Omphalotaceae</taxon>
        <taxon>Gymnopus</taxon>
    </lineage>
</organism>
<dbReference type="EMBL" id="ML769428">
    <property type="protein sequence ID" value="KAE9403161.1"/>
    <property type="molecule type" value="Genomic_DNA"/>
</dbReference>
<dbReference type="Proteomes" id="UP000799118">
    <property type="component" value="Unassembled WGS sequence"/>
</dbReference>
<keyword evidence="2" id="KW-1185">Reference proteome</keyword>